<dbReference type="Proteomes" id="UP000465866">
    <property type="component" value="Chromosome"/>
</dbReference>
<dbReference type="KEGG" id="mcoo:MCOO_07310"/>
<reference evidence="1 2" key="1">
    <citation type="journal article" date="2019" name="Emerg. Microbes Infect.">
        <title>Comprehensive subspecies identification of 175 nontuberculous mycobacteria species based on 7547 genomic profiles.</title>
        <authorList>
            <person name="Matsumoto Y."/>
            <person name="Kinjo T."/>
            <person name="Motooka D."/>
            <person name="Nabeya D."/>
            <person name="Jung N."/>
            <person name="Uechi K."/>
            <person name="Horii T."/>
            <person name="Iida T."/>
            <person name="Fujita J."/>
            <person name="Nakamura S."/>
        </authorList>
    </citation>
    <scope>NUCLEOTIDE SEQUENCE [LARGE SCALE GENOMIC DNA]</scope>
    <source>
        <strain evidence="1 2">JCM 12404</strain>
    </source>
</reference>
<name>A0A7I7KSL9_9MYCO</name>
<proteinExistence type="predicted"/>
<dbReference type="RefSeq" id="WP_163775122.1">
    <property type="nucleotide sequence ID" value="NZ_AP022569.1"/>
</dbReference>
<sequence>MAKHYATTEIRVEDVEIGFELLMPSGMDGVPPANFVVDGVKLIHDQGAGEPPKIRLTSDFPEGPYTVEFPRDAIVTMILEPRDDD</sequence>
<dbReference type="EMBL" id="AP022569">
    <property type="protein sequence ID" value="BBX44716.1"/>
    <property type="molecule type" value="Genomic_DNA"/>
</dbReference>
<accession>A0A7I7KSL9</accession>
<keyword evidence="2" id="KW-1185">Reference proteome</keyword>
<protein>
    <submittedName>
        <fullName evidence="1">Uncharacterized protein</fullName>
    </submittedName>
</protein>
<evidence type="ECO:0000313" key="2">
    <source>
        <dbReference type="Proteomes" id="UP000465866"/>
    </source>
</evidence>
<dbReference type="AlphaFoldDB" id="A0A7I7KSL9"/>
<evidence type="ECO:0000313" key="1">
    <source>
        <dbReference type="EMBL" id="BBX44716.1"/>
    </source>
</evidence>
<organism evidence="1 2">
    <name type="scientific">Mycobacterium cookii</name>
    <dbReference type="NCBI Taxonomy" id="1775"/>
    <lineage>
        <taxon>Bacteria</taxon>
        <taxon>Bacillati</taxon>
        <taxon>Actinomycetota</taxon>
        <taxon>Actinomycetes</taxon>
        <taxon>Mycobacteriales</taxon>
        <taxon>Mycobacteriaceae</taxon>
        <taxon>Mycobacterium</taxon>
    </lineage>
</organism>
<gene>
    <name evidence="1" type="ORF">MCOO_07310</name>
</gene>